<dbReference type="PIRSF" id="PIRSF015840">
    <property type="entry name" value="DUF284_TM_euk"/>
    <property type="match status" value="1"/>
</dbReference>
<evidence type="ECO:0000256" key="7">
    <source>
        <dbReference type="SAM" id="Phobius"/>
    </source>
</evidence>
<comment type="subcellular location">
    <subcellularLocation>
        <location evidence="1">Membrane</location>
        <topology evidence="1">Multi-pass membrane protein</topology>
    </subcellularLocation>
</comment>
<name>A0A6S9FRN7_HETAK</name>
<sequence length="371" mass="41318">MSDKSNSQERRPEESAFKQQRLKAWKPVLTPKWVVSSFAVIGVLFIIIGIAAKVSSDAVTEYKIQYDGDSSDPCTITSYKQGRECSLTFNIDKDMDGPVYLYYQLTNFYQNHRRYVSSRYDAQLQGSTLHADTDYCSPLTSNGSQDLNPCGLVANSLFNDVIALEASTNAAVALDETGITWDSDRATKFAQPDGFAYVTLGDDAGCTELPCTCETAFDSSDYDDCEFYTDAENTTYAYYYPENDEIQYLYETFPEVINPIEGVTNEHFIVWMRTAALPKFRKLYGIIDTDLTEGDEITFKVTANYLVSSFDGTKSIILANASWFGGKNAVLGMVYIVAGVVSLSLAIAFGIKQKLQPRALANPAELLWKQD</sequence>
<proteinExistence type="inferred from homology"/>
<feature type="transmembrane region" description="Helical" evidence="7">
    <location>
        <begin position="33"/>
        <end position="52"/>
    </location>
</feature>
<dbReference type="Pfam" id="PF03381">
    <property type="entry name" value="CDC50"/>
    <property type="match status" value="1"/>
</dbReference>
<dbReference type="EMBL" id="HBIU01010232">
    <property type="protein sequence ID" value="CAE0625623.1"/>
    <property type="molecule type" value="Transcribed_RNA"/>
</dbReference>
<accession>A0A6S9FRN7</accession>
<evidence type="ECO:0000256" key="4">
    <source>
        <dbReference type="ARBA" id="ARBA00022989"/>
    </source>
</evidence>
<dbReference type="AlphaFoldDB" id="A0A6S9FRN7"/>
<feature type="transmembrane region" description="Helical" evidence="7">
    <location>
        <begin position="329"/>
        <end position="351"/>
    </location>
</feature>
<evidence type="ECO:0000256" key="3">
    <source>
        <dbReference type="ARBA" id="ARBA00022692"/>
    </source>
</evidence>
<evidence type="ECO:0000256" key="2">
    <source>
        <dbReference type="ARBA" id="ARBA00009457"/>
    </source>
</evidence>
<dbReference type="GO" id="GO:0005886">
    <property type="term" value="C:plasma membrane"/>
    <property type="evidence" value="ECO:0007669"/>
    <property type="project" value="TreeGrafter"/>
</dbReference>
<dbReference type="GO" id="GO:0005794">
    <property type="term" value="C:Golgi apparatus"/>
    <property type="evidence" value="ECO:0007669"/>
    <property type="project" value="TreeGrafter"/>
</dbReference>
<keyword evidence="4 7" id="KW-1133">Transmembrane helix</keyword>
<keyword evidence="5 6" id="KW-0472">Membrane</keyword>
<evidence type="ECO:0000256" key="5">
    <source>
        <dbReference type="ARBA" id="ARBA00023136"/>
    </source>
</evidence>
<evidence type="ECO:0000256" key="6">
    <source>
        <dbReference type="PIRNR" id="PIRNR015840"/>
    </source>
</evidence>
<evidence type="ECO:0000313" key="8">
    <source>
        <dbReference type="EMBL" id="CAE0625623.1"/>
    </source>
</evidence>
<evidence type="ECO:0008006" key="9">
    <source>
        <dbReference type="Google" id="ProtNLM"/>
    </source>
</evidence>
<dbReference type="InterPro" id="IPR005045">
    <property type="entry name" value="CDC50/LEM3_fam"/>
</dbReference>
<gene>
    <name evidence="8" type="ORF">HAKA00212_LOCUS4292</name>
</gene>
<protein>
    <recommendedName>
        <fullName evidence="9">ALA-interacting subunit</fullName>
    </recommendedName>
</protein>
<dbReference type="PANTHER" id="PTHR10926">
    <property type="entry name" value="CELL CYCLE CONTROL PROTEIN 50"/>
    <property type="match status" value="1"/>
</dbReference>
<organism evidence="8">
    <name type="scientific">Heterosigma akashiwo</name>
    <name type="common">Chromophytic alga</name>
    <name type="synonym">Heterosigma carterae</name>
    <dbReference type="NCBI Taxonomy" id="2829"/>
    <lineage>
        <taxon>Eukaryota</taxon>
        <taxon>Sar</taxon>
        <taxon>Stramenopiles</taxon>
        <taxon>Ochrophyta</taxon>
        <taxon>Raphidophyceae</taxon>
        <taxon>Chattonellales</taxon>
        <taxon>Chattonellaceae</taxon>
        <taxon>Heterosigma</taxon>
    </lineage>
</organism>
<keyword evidence="3 7" id="KW-0812">Transmembrane</keyword>
<reference evidence="8" key="1">
    <citation type="submission" date="2021-01" db="EMBL/GenBank/DDBJ databases">
        <authorList>
            <person name="Corre E."/>
            <person name="Pelletier E."/>
            <person name="Niang G."/>
            <person name="Scheremetjew M."/>
            <person name="Finn R."/>
            <person name="Kale V."/>
            <person name="Holt S."/>
            <person name="Cochrane G."/>
            <person name="Meng A."/>
            <person name="Brown T."/>
            <person name="Cohen L."/>
        </authorList>
    </citation>
    <scope>NUCLEOTIDE SEQUENCE</scope>
    <source>
        <strain evidence="8">CCMP3107</strain>
    </source>
</reference>
<comment type="similarity">
    <text evidence="2 6">Belongs to the CDC50/LEM3 family.</text>
</comment>
<dbReference type="GO" id="GO:0005783">
    <property type="term" value="C:endoplasmic reticulum"/>
    <property type="evidence" value="ECO:0007669"/>
    <property type="project" value="TreeGrafter"/>
</dbReference>
<evidence type="ECO:0000256" key="1">
    <source>
        <dbReference type="ARBA" id="ARBA00004141"/>
    </source>
</evidence>
<dbReference type="PANTHER" id="PTHR10926:SF0">
    <property type="entry name" value="CDC50, ISOFORM A"/>
    <property type="match status" value="1"/>
</dbReference>